<dbReference type="Proteomes" id="UP000663827">
    <property type="component" value="Unassembled WGS sequence"/>
</dbReference>
<gene>
    <name evidence="1" type="ORF">RDB_LOCUS95016</name>
</gene>
<dbReference type="Gene3D" id="3.30.559.30">
    <property type="entry name" value="Nonribosomal peptide synthetase, condensation domain"/>
    <property type="match status" value="1"/>
</dbReference>
<accession>A0A8H3DZP6</accession>
<dbReference type="Gene3D" id="3.30.559.10">
    <property type="entry name" value="Chloramphenicol acetyltransferase-like domain"/>
    <property type="match status" value="1"/>
</dbReference>
<dbReference type="EMBL" id="CAJNJQ010001979">
    <property type="protein sequence ID" value="CAE7157060.1"/>
    <property type="molecule type" value="Genomic_DNA"/>
</dbReference>
<protein>
    <submittedName>
        <fullName evidence="1">Uncharacterized protein</fullName>
    </submittedName>
</protein>
<comment type="caution">
    <text evidence="1">The sequence shown here is derived from an EMBL/GenBank/DDBJ whole genome shotgun (WGS) entry which is preliminary data.</text>
</comment>
<dbReference type="SUPFAM" id="SSF52777">
    <property type="entry name" value="CoA-dependent acyltransferases"/>
    <property type="match status" value="1"/>
</dbReference>
<proteinExistence type="predicted"/>
<reference evidence="1" key="1">
    <citation type="submission" date="2021-01" db="EMBL/GenBank/DDBJ databases">
        <authorList>
            <person name="Kaushik A."/>
        </authorList>
    </citation>
    <scope>NUCLEOTIDE SEQUENCE</scope>
    <source>
        <strain evidence="1">AG5</strain>
    </source>
</reference>
<organism evidence="1 2">
    <name type="scientific">Rhizoctonia solani</name>
    <dbReference type="NCBI Taxonomy" id="456999"/>
    <lineage>
        <taxon>Eukaryota</taxon>
        <taxon>Fungi</taxon>
        <taxon>Dikarya</taxon>
        <taxon>Basidiomycota</taxon>
        <taxon>Agaricomycotina</taxon>
        <taxon>Agaricomycetes</taxon>
        <taxon>Cantharellales</taxon>
        <taxon>Ceratobasidiaceae</taxon>
        <taxon>Rhizoctonia</taxon>
    </lineage>
</organism>
<evidence type="ECO:0000313" key="2">
    <source>
        <dbReference type="Proteomes" id="UP000663827"/>
    </source>
</evidence>
<name>A0A8H3DZP6_9AGAM</name>
<dbReference type="PANTHER" id="PTHR42034:SF1">
    <property type="entry name" value="CONDENSATION DOMAIN-CONTAINING PROTEIN"/>
    <property type="match status" value="1"/>
</dbReference>
<dbReference type="InterPro" id="IPR023213">
    <property type="entry name" value="CAT-like_dom_sf"/>
</dbReference>
<dbReference type="PANTHER" id="PTHR42034">
    <property type="entry name" value="CHROMOSOME 7, WHOLE GENOME SHOTGUN SEQUENCE-RELATED"/>
    <property type="match status" value="1"/>
</dbReference>
<dbReference type="AlphaFoldDB" id="A0A8H3DZP6"/>
<sequence length="493" mass="55484">MKQADLMQMVHPALDDCHWHKRTDANGVVTYTRPMVAGERTLDQVHQLTNGHDQFAFGATFRTNLPLSTIEERLLNALVRLRYYSPIIAAQPEAGVHDHELRSWVYAPISDPGAATAWARKSLVVKSPTKSSQDPEIHICEIVDEPLPPNEIFKVYLIGPYQDGQFTLVTYKSHALAEGQAATDLLAMLLDWVINPVVEDLIWGQEWQNLLPGTVVALGGEKPGWDEESQAILAENARNFLFEKPAHALRPQRESITKLGKIVRVHRQLDESITSRLVKAAKSEGVSITQLFESANAIATYIIEPLPTEEWVESHIRYFPSIVSTRHLLQPPYNKRESIGNLNTAFTQILPATLHLDKLTTRERVLAVARAIKENYRAFMSSPHHPLILAAECKLYPLRGPLGVDINECTGEIIGMGVLDNKLPLNWRSPDNQDTIQISDVHLALRQCNKRPMVHVWTLKGKLRLQVQASDVWDEAYLGRFLDEVIKSALSIC</sequence>
<evidence type="ECO:0000313" key="1">
    <source>
        <dbReference type="EMBL" id="CAE7157060.1"/>
    </source>
</evidence>